<reference evidence="9 10" key="1">
    <citation type="journal article" date="2019" name="Sci. Rep.">
        <title>Comparative genomics of chytrid fungi reveal insights into the obligate biotrophic and pathogenic lifestyle of Synchytrium endobioticum.</title>
        <authorList>
            <person name="van de Vossenberg B.T.L.H."/>
            <person name="Warris S."/>
            <person name="Nguyen H.D.T."/>
            <person name="van Gent-Pelzer M.P.E."/>
            <person name="Joly D.L."/>
            <person name="van de Geest H.C."/>
            <person name="Bonants P.J.M."/>
            <person name="Smith D.S."/>
            <person name="Levesque C.A."/>
            <person name="van der Lee T.A.J."/>
        </authorList>
    </citation>
    <scope>NUCLEOTIDE SEQUENCE [LARGE SCALE GENOMIC DNA]</scope>
    <source>
        <strain evidence="9 10">JEL517</strain>
    </source>
</reference>
<dbReference type="InterPro" id="IPR050196">
    <property type="entry name" value="Cytochrome_P450_Monoox"/>
</dbReference>
<dbReference type="GO" id="GO:0016705">
    <property type="term" value="F:oxidoreductase activity, acting on paired donors, with incorporation or reduction of molecular oxygen"/>
    <property type="evidence" value="ECO:0007669"/>
    <property type="project" value="InterPro"/>
</dbReference>
<name>A0A507BXG4_9FUNG</name>
<dbReference type="Pfam" id="PF00067">
    <property type="entry name" value="p450"/>
    <property type="match status" value="1"/>
</dbReference>
<evidence type="ECO:0000256" key="6">
    <source>
        <dbReference type="ARBA" id="ARBA00023033"/>
    </source>
</evidence>
<evidence type="ECO:0000256" key="8">
    <source>
        <dbReference type="SAM" id="Phobius"/>
    </source>
</evidence>
<organism evidence="9 10">
    <name type="scientific">Synchytrium microbalum</name>
    <dbReference type="NCBI Taxonomy" id="1806994"/>
    <lineage>
        <taxon>Eukaryota</taxon>
        <taxon>Fungi</taxon>
        <taxon>Fungi incertae sedis</taxon>
        <taxon>Chytridiomycota</taxon>
        <taxon>Chytridiomycota incertae sedis</taxon>
        <taxon>Chytridiomycetes</taxon>
        <taxon>Synchytriales</taxon>
        <taxon>Synchytriaceae</taxon>
        <taxon>Synchytrium</taxon>
    </lineage>
</organism>
<proteinExistence type="inferred from homology"/>
<evidence type="ECO:0008006" key="11">
    <source>
        <dbReference type="Google" id="ProtNLM"/>
    </source>
</evidence>
<dbReference type="OrthoDB" id="1470350at2759"/>
<evidence type="ECO:0000256" key="2">
    <source>
        <dbReference type="ARBA" id="ARBA00022617"/>
    </source>
</evidence>
<keyword evidence="2 7" id="KW-0349">Heme</keyword>
<dbReference type="AlphaFoldDB" id="A0A507BXG4"/>
<keyword evidence="8" id="KW-0812">Transmembrane</keyword>
<feature type="binding site" description="axial binding residue" evidence="7">
    <location>
        <position position="446"/>
    </location>
    <ligand>
        <name>heme</name>
        <dbReference type="ChEBI" id="CHEBI:30413"/>
    </ligand>
    <ligandPart>
        <name>Fe</name>
        <dbReference type="ChEBI" id="CHEBI:18248"/>
    </ligandPart>
</feature>
<dbReference type="PANTHER" id="PTHR24291:SF50">
    <property type="entry name" value="BIFUNCTIONAL ALBAFLAVENONE MONOOXYGENASE_TERPENE SYNTHASE"/>
    <property type="match status" value="1"/>
</dbReference>
<dbReference type="GO" id="GO:0005506">
    <property type="term" value="F:iron ion binding"/>
    <property type="evidence" value="ECO:0007669"/>
    <property type="project" value="InterPro"/>
</dbReference>
<dbReference type="GO" id="GO:0004497">
    <property type="term" value="F:monooxygenase activity"/>
    <property type="evidence" value="ECO:0007669"/>
    <property type="project" value="UniProtKB-KW"/>
</dbReference>
<accession>A0A507BXG4</accession>
<keyword evidence="6" id="KW-0503">Monooxygenase</keyword>
<dbReference type="EMBL" id="QEAO01000034">
    <property type="protein sequence ID" value="TPX32122.1"/>
    <property type="molecule type" value="Genomic_DNA"/>
</dbReference>
<dbReference type="GeneID" id="42005893"/>
<dbReference type="STRING" id="1806994.A0A507BXG4"/>
<keyword evidence="5 7" id="KW-0408">Iron</keyword>
<evidence type="ECO:0000313" key="10">
    <source>
        <dbReference type="Proteomes" id="UP000319731"/>
    </source>
</evidence>
<dbReference type="InterPro" id="IPR036396">
    <property type="entry name" value="Cyt_P450_sf"/>
</dbReference>
<dbReference type="PRINTS" id="PR00463">
    <property type="entry name" value="EP450I"/>
</dbReference>
<dbReference type="Gene3D" id="1.10.630.10">
    <property type="entry name" value="Cytochrome P450"/>
    <property type="match status" value="1"/>
</dbReference>
<protein>
    <recommendedName>
        <fullName evidence="11">Cytochrome P450</fullName>
    </recommendedName>
</protein>
<evidence type="ECO:0000256" key="5">
    <source>
        <dbReference type="ARBA" id="ARBA00023004"/>
    </source>
</evidence>
<keyword evidence="4" id="KW-0560">Oxidoreductase</keyword>
<keyword evidence="3 7" id="KW-0479">Metal-binding</keyword>
<dbReference type="InterPro" id="IPR002401">
    <property type="entry name" value="Cyt_P450_E_grp-I"/>
</dbReference>
<sequence length="500" mass="56193">MEHKELYISTAVAAAALGVGLYLWSNNQKKNSTIPGPDGMPFIGALREMLPYASEGRLHEFFHELVVKYGPIVNLPLPGGSEMVIIADAEAARSILFNRAAGRVEKSAEFQKFTVLKQGMVALFGEQHKVHRKHLVNAFIPNQLNQTIGASAHYATRLMNIWKQQTISGNNAITVDIYKSMMAMTTDVLGKILFSHEFNSLDRIADPLPVHGAFEVAMDMMVTVPAKRAGKPEILWDWYGISQAQLKAALKPVYDLLNEVIIKKRFEIKKHGGRRPGAVRDLIDLLLEADETGREKFSPEEIIDEAATFYLGGHDTTASTLTWTFFELCQHPHVVSKLQDEIDNMIASRTDLDNIHLARFEYLDHVFSEVLRLHPPTVMANWRTAVTDLQVMGHRIAAGSRIMIAIREIQRSDAYWTDAQDFNPGRWANLKAGHEYLPFSDGEYKCIGHKMATMEVKATMVAILSKYTPRFVSGQNPRGIYSATLALKNGYMVEMVERHL</sequence>
<keyword evidence="8" id="KW-1133">Transmembrane helix</keyword>
<evidence type="ECO:0000256" key="7">
    <source>
        <dbReference type="PIRSR" id="PIRSR602401-1"/>
    </source>
</evidence>
<comment type="cofactor">
    <cofactor evidence="7">
        <name>heme</name>
        <dbReference type="ChEBI" id="CHEBI:30413"/>
    </cofactor>
</comment>
<evidence type="ECO:0000256" key="4">
    <source>
        <dbReference type="ARBA" id="ARBA00023002"/>
    </source>
</evidence>
<dbReference type="Proteomes" id="UP000319731">
    <property type="component" value="Unassembled WGS sequence"/>
</dbReference>
<comment type="similarity">
    <text evidence="1">Belongs to the cytochrome P450 family.</text>
</comment>
<keyword evidence="8" id="KW-0472">Membrane</keyword>
<evidence type="ECO:0000256" key="3">
    <source>
        <dbReference type="ARBA" id="ARBA00022723"/>
    </source>
</evidence>
<keyword evidence="10" id="KW-1185">Reference proteome</keyword>
<dbReference type="PRINTS" id="PR00385">
    <property type="entry name" value="P450"/>
</dbReference>
<evidence type="ECO:0000256" key="1">
    <source>
        <dbReference type="ARBA" id="ARBA00010617"/>
    </source>
</evidence>
<dbReference type="RefSeq" id="XP_031023384.1">
    <property type="nucleotide sequence ID" value="XM_031170596.1"/>
</dbReference>
<feature type="transmembrane region" description="Helical" evidence="8">
    <location>
        <begin position="6"/>
        <end position="24"/>
    </location>
</feature>
<dbReference type="SUPFAM" id="SSF48264">
    <property type="entry name" value="Cytochrome P450"/>
    <property type="match status" value="1"/>
</dbReference>
<comment type="caution">
    <text evidence="9">The sequence shown here is derived from an EMBL/GenBank/DDBJ whole genome shotgun (WGS) entry which is preliminary data.</text>
</comment>
<gene>
    <name evidence="9" type="ORF">SmJEL517_g04668</name>
</gene>
<dbReference type="PANTHER" id="PTHR24291">
    <property type="entry name" value="CYTOCHROME P450 FAMILY 4"/>
    <property type="match status" value="1"/>
</dbReference>
<dbReference type="InterPro" id="IPR001128">
    <property type="entry name" value="Cyt_P450"/>
</dbReference>
<dbReference type="GO" id="GO:0020037">
    <property type="term" value="F:heme binding"/>
    <property type="evidence" value="ECO:0007669"/>
    <property type="project" value="InterPro"/>
</dbReference>
<evidence type="ECO:0000313" key="9">
    <source>
        <dbReference type="EMBL" id="TPX32122.1"/>
    </source>
</evidence>